<dbReference type="PANTHER" id="PTHR12475:SF4">
    <property type="entry name" value="PROTEIN THEM6"/>
    <property type="match status" value="1"/>
</dbReference>
<dbReference type="PANTHER" id="PTHR12475">
    <property type="match status" value="1"/>
</dbReference>
<accession>A0A1H3M1X5</accession>
<sequence>MRISTIVCVHFFFRTLLQTLRSRFRSPLGIWDVGSTPFRVLPTDLDVLRHMNNGVYLSILDLGRLDLMQRTGMWATLTARGWYPVVVAETISFRRSLELWQRFEVETRVLGYDEKALFVEQRFVVKGEIYARAYIRARFLKRSGGIVGVDELRALAGDAPHDGRMPEWLRAWGVDAQLPPSKAPAPSVWG</sequence>
<dbReference type="EMBL" id="FNPZ01000001">
    <property type="protein sequence ID" value="SDY70035.1"/>
    <property type="molecule type" value="Genomic_DNA"/>
</dbReference>
<reference evidence="1 2" key="1">
    <citation type="submission" date="2016-10" db="EMBL/GenBank/DDBJ databases">
        <authorList>
            <person name="de Groot N.N."/>
        </authorList>
    </citation>
    <scope>NUCLEOTIDE SEQUENCE [LARGE SCALE GENOMIC DNA]</scope>
    <source>
        <strain evidence="1 2">CGMCC 4.3491</strain>
    </source>
</reference>
<dbReference type="AlphaFoldDB" id="A0A1H3M1X5"/>
<gene>
    <name evidence="1" type="ORF">SAMN05216554_1213</name>
</gene>
<dbReference type="Gene3D" id="3.10.129.10">
    <property type="entry name" value="Hotdog Thioesterase"/>
    <property type="match status" value="1"/>
</dbReference>
<dbReference type="Pfam" id="PF13279">
    <property type="entry name" value="4HBT_2"/>
    <property type="match status" value="1"/>
</dbReference>
<dbReference type="STRING" id="381665.SAMN05216554_1213"/>
<dbReference type="SUPFAM" id="SSF54637">
    <property type="entry name" value="Thioesterase/thiol ester dehydrase-isomerase"/>
    <property type="match status" value="1"/>
</dbReference>
<evidence type="ECO:0000313" key="1">
    <source>
        <dbReference type="EMBL" id="SDY70035.1"/>
    </source>
</evidence>
<proteinExistence type="predicted"/>
<keyword evidence="2" id="KW-1185">Reference proteome</keyword>
<dbReference type="Proteomes" id="UP000198891">
    <property type="component" value="Unassembled WGS sequence"/>
</dbReference>
<dbReference type="InterPro" id="IPR029069">
    <property type="entry name" value="HotDog_dom_sf"/>
</dbReference>
<organism evidence="1 2">
    <name type="scientific">Herbiconiux ginsengi</name>
    <dbReference type="NCBI Taxonomy" id="381665"/>
    <lineage>
        <taxon>Bacteria</taxon>
        <taxon>Bacillati</taxon>
        <taxon>Actinomycetota</taxon>
        <taxon>Actinomycetes</taxon>
        <taxon>Micrococcales</taxon>
        <taxon>Microbacteriaceae</taxon>
        <taxon>Herbiconiux</taxon>
    </lineage>
</organism>
<dbReference type="CDD" id="cd00586">
    <property type="entry name" value="4HBT"/>
    <property type="match status" value="1"/>
</dbReference>
<dbReference type="InterPro" id="IPR051490">
    <property type="entry name" value="THEM6_lcsJ_thioesterase"/>
</dbReference>
<name>A0A1H3M1X5_9MICO</name>
<protein>
    <submittedName>
        <fullName evidence="1">Acyl-CoA thioesterase FadM</fullName>
    </submittedName>
</protein>
<evidence type="ECO:0000313" key="2">
    <source>
        <dbReference type="Proteomes" id="UP000198891"/>
    </source>
</evidence>